<name>A0A4U1IJX5_9BACT</name>
<evidence type="ECO:0000313" key="4">
    <source>
        <dbReference type="Proteomes" id="UP000309215"/>
    </source>
</evidence>
<dbReference type="RefSeq" id="WP_136936081.1">
    <property type="nucleotide sequence ID" value="NZ_SSMQ01000115.1"/>
</dbReference>
<reference evidence="3 4" key="1">
    <citation type="submission" date="2019-04" db="EMBL/GenBank/DDBJ databases">
        <authorList>
            <person name="Li Y."/>
            <person name="Wang J."/>
        </authorList>
    </citation>
    <scope>NUCLEOTIDE SEQUENCE [LARGE SCALE GENOMIC DNA]</scope>
    <source>
        <strain evidence="3 4">DSM 14668</strain>
    </source>
</reference>
<dbReference type="AlphaFoldDB" id="A0A4U1IJX5"/>
<evidence type="ECO:0000313" key="3">
    <source>
        <dbReference type="EMBL" id="TKC94077.1"/>
    </source>
</evidence>
<dbReference type="Proteomes" id="UP000309215">
    <property type="component" value="Unassembled WGS sequence"/>
</dbReference>
<feature type="signal peptide" evidence="2">
    <location>
        <begin position="1"/>
        <end position="21"/>
    </location>
</feature>
<evidence type="ECO:0000256" key="2">
    <source>
        <dbReference type="SAM" id="SignalP"/>
    </source>
</evidence>
<proteinExistence type="predicted"/>
<dbReference type="OrthoDB" id="8093255at2"/>
<accession>A0A4U1IJX5</accession>
<dbReference type="PROSITE" id="PS51257">
    <property type="entry name" value="PROKAR_LIPOPROTEIN"/>
    <property type="match status" value="1"/>
</dbReference>
<feature type="compositionally biased region" description="Basic and acidic residues" evidence="1">
    <location>
        <begin position="209"/>
        <end position="222"/>
    </location>
</feature>
<feature type="chain" id="PRO_5021006345" evidence="2">
    <location>
        <begin position="22"/>
        <end position="517"/>
    </location>
</feature>
<keyword evidence="4" id="KW-1185">Reference proteome</keyword>
<protein>
    <submittedName>
        <fullName evidence="3">Uncharacterized protein</fullName>
    </submittedName>
</protein>
<sequence>MHKIRLLVPVSALLLSACGKSSDSVPAPAGSAAPAATSAAAPTPAASAAAAPAETSAYSIVLEAPDAIAITAMGGGALLSVSNLHLPLGEGPLVQDPAFMKGLKKGEPSYGIGGEWPKSAWIGAVDEDLKAKVYKWFDSLGGRWEPQSILREGEIVHGIATIGDNVVLAIAMPSNDIRMALVGGKGGVLPAPTAAKKAAPVGEGEGAEEAPRDTPPEDDKSCKVKMSSTEPYVFTGTPTGEAFAAGYECQDGGGKGAPMVERWEAKKVRGTVEPLPAPASGSLKIGGLVAVSATDVWVFGNAGGAPYFAHWDGKAWALEKAPSEKEINDFIVIEGGAFLAASKDGLYTKKPGGTWEAVALPKKLEGFEPGAVYARTTSDVWVYGRAGSTRYLLRSTKVDKPVVMPSEKEVQATLTSNFRYPATPLCVKPYAHLFSIGPSAAPIPKEFPAVKKSFEGKKFDGAKLVVEDDGRSLFVGAKATNIEQAEAIVKAFAEATPKMTPRVFCHDPLVKKDVDWP</sequence>
<keyword evidence="2" id="KW-0732">Signal</keyword>
<comment type="caution">
    <text evidence="3">The sequence shown here is derived from an EMBL/GenBank/DDBJ whole genome shotgun (WGS) entry which is preliminary data.</text>
</comment>
<organism evidence="3 4">
    <name type="scientific">Polyangium fumosum</name>
    <dbReference type="NCBI Taxonomy" id="889272"/>
    <lineage>
        <taxon>Bacteria</taxon>
        <taxon>Pseudomonadati</taxon>
        <taxon>Myxococcota</taxon>
        <taxon>Polyangia</taxon>
        <taxon>Polyangiales</taxon>
        <taxon>Polyangiaceae</taxon>
        <taxon>Polyangium</taxon>
    </lineage>
</organism>
<dbReference type="EMBL" id="SSMQ01000115">
    <property type="protein sequence ID" value="TKC94077.1"/>
    <property type="molecule type" value="Genomic_DNA"/>
</dbReference>
<gene>
    <name evidence="3" type="ORF">E8A74_48870</name>
</gene>
<evidence type="ECO:0000256" key="1">
    <source>
        <dbReference type="SAM" id="MobiDB-lite"/>
    </source>
</evidence>
<feature type="region of interest" description="Disordered" evidence="1">
    <location>
        <begin position="195"/>
        <end position="224"/>
    </location>
</feature>